<dbReference type="Proteomes" id="UP000030780">
    <property type="component" value="Unassembled WGS sequence"/>
</dbReference>
<reference evidence="3 4" key="1">
    <citation type="submission" date="2013-01" db="EMBL/GenBank/DDBJ databases">
        <authorList>
            <person name="Inman J."/>
            <person name="Zafar N."/>
            <person name="Lorenzi H."/>
            <person name="Caler E."/>
        </authorList>
    </citation>
    <scope>NUCLEOTIDE SEQUENCE [LARGE SCALE GENOMIC DNA]</scope>
    <source>
        <strain evidence="3 4">HM-3:IMSS</strain>
    </source>
</reference>
<feature type="region of interest" description="Disordered" evidence="2">
    <location>
        <begin position="54"/>
        <end position="94"/>
    </location>
</feature>
<evidence type="ECO:0000256" key="2">
    <source>
        <dbReference type="SAM" id="MobiDB-lite"/>
    </source>
</evidence>
<dbReference type="EMBL" id="KB638451">
    <property type="protein sequence ID" value="EMS12531.1"/>
    <property type="molecule type" value="Genomic_DNA"/>
</dbReference>
<feature type="compositionally biased region" description="Polar residues" evidence="2">
    <location>
        <begin position="64"/>
        <end position="75"/>
    </location>
</feature>
<feature type="non-terminal residue" evidence="3">
    <location>
        <position position="1"/>
    </location>
</feature>
<feature type="compositionally biased region" description="Low complexity" evidence="2">
    <location>
        <begin position="76"/>
        <end position="87"/>
    </location>
</feature>
<evidence type="ECO:0000256" key="1">
    <source>
        <dbReference type="SAM" id="Coils"/>
    </source>
</evidence>
<feature type="compositionally biased region" description="Acidic residues" evidence="2">
    <location>
        <begin position="1"/>
        <end position="21"/>
    </location>
</feature>
<feature type="coiled-coil region" evidence="1">
    <location>
        <begin position="237"/>
        <end position="294"/>
    </location>
</feature>
<gene>
    <name evidence="3" type="ORF">KM1_110420</name>
</gene>
<organism evidence="3 4">
    <name type="scientific">Entamoeba histolytica HM-3:IMSS</name>
    <dbReference type="NCBI Taxonomy" id="885315"/>
    <lineage>
        <taxon>Eukaryota</taxon>
        <taxon>Amoebozoa</taxon>
        <taxon>Evosea</taxon>
        <taxon>Archamoebae</taxon>
        <taxon>Mastigamoebida</taxon>
        <taxon>Entamoebidae</taxon>
        <taxon>Entamoeba</taxon>
    </lineage>
</organism>
<feature type="region of interest" description="Disordered" evidence="2">
    <location>
        <begin position="1"/>
        <end position="22"/>
    </location>
</feature>
<dbReference type="VEuPathDB" id="AmoebaDB:KM1_110420"/>
<evidence type="ECO:0000313" key="4">
    <source>
        <dbReference type="Proteomes" id="UP000030780"/>
    </source>
</evidence>
<protein>
    <submittedName>
        <fullName evidence="3">Meiosis-specific nuclear structural protein</fullName>
    </submittedName>
</protein>
<sequence length="305" mass="35521">QEEQPTQEEETPLVEEVDQEESQQNVIENIQEVVQPTIPITQNPSEEIQNEYKQEVQAQDDYKNGNTSSEFYSTKQENNNNTQTTNETYEEDYVDEEKEKAFEEIEELKLELDKMRRERDFLQQTLDEEKAEVQQIREQHDKDLVLVASLQQTIQQQQNQINELTRKKEETSKEDMDKIPPTLEEDEVITTLKVRVTELEQQVAAEKKARLEGAEVIKMMKASQSGGVSQVELDDFKSEIEERLKGLQSRLKILTAENEKLRKAGAGARLERIKAEADDKMAKYKDEITIMKRKLNLLIKSIETK</sequence>
<evidence type="ECO:0000313" key="3">
    <source>
        <dbReference type="EMBL" id="EMS12531.1"/>
    </source>
</evidence>
<keyword evidence="1" id="KW-0175">Coiled coil</keyword>
<proteinExistence type="predicted"/>
<name>M7W3R2_ENTHI</name>
<dbReference type="AlphaFoldDB" id="M7W3R2"/>
<accession>M7W3R2</accession>